<feature type="domain" description="NERD" evidence="1">
    <location>
        <begin position="335"/>
        <end position="422"/>
    </location>
</feature>
<name>H2BXV4_GILLR</name>
<sequence length="568" mass="67501">MENFDIRQKSLEIQDIISIYTKESFVCFFADFIRHNPERNHFGFSHKLKSKLKDSLYLIMLRLSSPIIGEEVLIFSEEVDKNLQKVADILLQIVGFYLGDIYSKDFDEIKNERHKTIVHEMAFKDYFQNGVLNYREQELNKVIRLFHPYQDKIKERLGIEFKSLIDIFQYSEEDYRKKSIKYKSFAFKNEFAKFARKSFNGEIPNNEFSNEFSHLSEHIQNDFLDFYERPHSCLLFTKADYYDMFDENDVDIFCELFSLPMDGVYDILFYSQPNPLGSKPIIKINDTEYLNVYQKQLPTALYSLLYTTLTASGKETEQVNLRRGKVILENHTREIFERFFKKSKHLQIFNNYYVNENTEEKDLLIIADRNAFIIECKSSRNREPRRDITQAFQRIKSDFNHCIQKGYEQCYQVEQLILNCPNISIKSNNLVQDLDTSYIRDVFSVIVTSERFATVQSDLGLLLNKPIAEDLYPWSISIDDLEIFLKTLDLEFNNPTRRFAEFLEYRELLNEKLFSRDELDVCAMYLKNPSNFKKICESSDYVVTDPLLQQHFDGLYFAKKLKFNVLDF</sequence>
<reference evidence="3" key="1">
    <citation type="journal article" date="2012" name="Stand. Genomic Sci.">
        <title>Genome sequence of the Antarctic rhodopsins-containing flavobacterium Gillisia limnaea type strain (R-8282(T)).</title>
        <authorList>
            <person name="Riedel T."/>
            <person name="Held B."/>
            <person name="Nolan M."/>
            <person name="Lucas S."/>
            <person name="Lapidus A."/>
            <person name="Tice H."/>
            <person name="Del Rio T.G."/>
            <person name="Cheng J.F."/>
            <person name="Han C."/>
            <person name="Tapia R."/>
            <person name="Goodwin L.A."/>
            <person name="Pitluck S."/>
            <person name="Liolios K."/>
            <person name="Mavromatis K."/>
            <person name="Pagani I."/>
            <person name="Ivanova N."/>
            <person name="Mikhailova N."/>
            <person name="Pati A."/>
            <person name="Chen A."/>
            <person name="Palaniappan K."/>
            <person name="Land M."/>
            <person name="Rohde M."/>
            <person name="Tindall B.J."/>
            <person name="Detter J.C."/>
            <person name="Goker M."/>
            <person name="Bristow J."/>
            <person name="Eisen J.A."/>
            <person name="Markowitz V."/>
            <person name="Hugenholtz P."/>
            <person name="Kyrpides N.C."/>
            <person name="Klenk H.P."/>
            <person name="Woyke T."/>
        </authorList>
    </citation>
    <scope>NUCLEOTIDE SEQUENCE [LARGE SCALE GENOMIC DNA]</scope>
    <source>
        <strain evidence="3">DSM 15749 / LMG 21470 / R-8282</strain>
    </source>
</reference>
<evidence type="ECO:0000313" key="2">
    <source>
        <dbReference type="EMBL" id="EHQ02117.1"/>
    </source>
</evidence>
<dbReference type="Proteomes" id="UP000003844">
    <property type="component" value="Unassembled WGS sequence"/>
</dbReference>
<dbReference type="HOGENOM" id="CLU_032542_0_0_10"/>
<organism evidence="2 3">
    <name type="scientific">Gillisia limnaea (strain DSM 15749 / LMG 21470 / R-8282)</name>
    <dbReference type="NCBI Taxonomy" id="865937"/>
    <lineage>
        <taxon>Bacteria</taxon>
        <taxon>Pseudomonadati</taxon>
        <taxon>Bacteroidota</taxon>
        <taxon>Flavobacteriia</taxon>
        <taxon>Flavobacteriales</taxon>
        <taxon>Flavobacteriaceae</taxon>
        <taxon>Gillisia</taxon>
    </lineage>
</organism>
<protein>
    <recommendedName>
        <fullName evidence="1">NERD domain-containing protein</fullName>
    </recommendedName>
</protein>
<keyword evidence="3" id="KW-1185">Reference proteome</keyword>
<dbReference type="RefSeq" id="WP_006988429.1">
    <property type="nucleotide sequence ID" value="NZ_JH594606.1"/>
</dbReference>
<evidence type="ECO:0000259" key="1">
    <source>
        <dbReference type="Pfam" id="PF08378"/>
    </source>
</evidence>
<dbReference type="InterPro" id="IPR011528">
    <property type="entry name" value="NERD"/>
</dbReference>
<dbReference type="AlphaFoldDB" id="H2BXV4"/>
<evidence type="ECO:0000313" key="3">
    <source>
        <dbReference type="Proteomes" id="UP000003844"/>
    </source>
</evidence>
<dbReference type="EMBL" id="JH594606">
    <property type="protein sequence ID" value="EHQ02117.1"/>
    <property type="molecule type" value="Genomic_DNA"/>
</dbReference>
<accession>H2BXV4</accession>
<gene>
    <name evidence="2" type="ORF">Gilli_1462</name>
</gene>
<proteinExistence type="predicted"/>
<dbReference type="eggNOG" id="ENOG502Z9GZ">
    <property type="taxonomic scope" value="Bacteria"/>
</dbReference>
<dbReference type="OrthoDB" id="7060647at2"/>
<dbReference type="Pfam" id="PF08378">
    <property type="entry name" value="NERD"/>
    <property type="match status" value="1"/>
</dbReference>